<dbReference type="SMART" id="SM00647">
    <property type="entry name" value="IBR"/>
    <property type="match status" value="2"/>
</dbReference>
<dbReference type="EC" id="2.3.2.31" evidence="5"/>
<keyword evidence="6" id="KW-0808">Transferase</keyword>
<evidence type="ECO:0000259" key="14">
    <source>
        <dbReference type="PROSITE" id="PS50089"/>
    </source>
</evidence>
<evidence type="ECO:0000256" key="2">
    <source>
        <dbReference type="ARBA" id="ARBA00001947"/>
    </source>
</evidence>
<dbReference type="Pfam" id="PF01485">
    <property type="entry name" value="IBR"/>
    <property type="match status" value="1"/>
</dbReference>
<dbReference type="InterPro" id="IPR017907">
    <property type="entry name" value="Znf_RING_CS"/>
</dbReference>
<proteinExistence type="inferred from homology"/>
<keyword evidence="10" id="KW-0833">Ubl conjugation pathway</keyword>
<evidence type="ECO:0000256" key="11">
    <source>
        <dbReference type="ARBA" id="ARBA00022833"/>
    </source>
</evidence>
<keyword evidence="11" id="KW-0862">Zinc</keyword>
<dbReference type="InterPro" id="IPR031127">
    <property type="entry name" value="E3_UB_ligase_RBR"/>
</dbReference>
<feature type="compositionally biased region" description="Basic and acidic residues" evidence="13">
    <location>
        <begin position="1"/>
        <end position="18"/>
    </location>
</feature>
<evidence type="ECO:0000256" key="8">
    <source>
        <dbReference type="ARBA" id="ARBA00022737"/>
    </source>
</evidence>
<dbReference type="InterPro" id="IPR002867">
    <property type="entry name" value="IBR_dom"/>
</dbReference>
<evidence type="ECO:0000256" key="7">
    <source>
        <dbReference type="ARBA" id="ARBA00022723"/>
    </source>
</evidence>
<dbReference type="InterPro" id="IPR001841">
    <property type="entry name" value="Znf_RING"/>
</dbReference>
<evidence type="ECO:0000313" key="16">
    <source>
        <dbReference type="EMBL" id="RLN34535.1"/>
    </source>
</evidence>
<dbReference type="Proteomes" id="UP000275267">
    <property type="component" value="Unassembled WGS sequence"/>
</dbReference>
<feature type="compositionally biased region" description="Basic and acidic residues" evidence="13">
    <location>
        <begin position="34"/>
        <end position="52"/>
    </location>
</feature>
<evidence type="ECO:0000256" key="10">
    <source>
        <dbReference type="ARBA" id="ARBA00022786"/>
    </source>
</evidence>
<dbReference type="STRING" id="4540.A0A3L6T8A7"/>
<sequence length="511" mass="54347">MEGEKPQHGQHQSGEEAVRGAAADGAAESAQAHPMEEDAAVLKEDGADRPDLDLDATARDEAMAHALHMEELLQVEDWDLRRFEFDEPPPAGAHGPVAVFHAAAAGQAVNLQLAEGQPIFHGTAFAQIDAIGAAVAPAGGVDMQELAANHAAEGLQFIAAAQANATDNQHAAACSPLSGSPGAFHQTTRHGQPVGGVESITIRLSRAADAVISARQAVIGNASSPAVLAGMEEEHDNSCSQQEPCHGSADGSGFQPSDFDPDEEPGPSTVRVPPLGDDDVPKFNCGICLETLPILDLFHGMQCEHRFCVECMATYIESRIHAGEVPIPCPDPACREGEDQDNRALHPEVCKKSIDFAAFGSWGDRLTEAAIPASRRAYCPNRQCGVMLETTGGKTPAMAFCPACSHPMCATCGTDWSSDGSGQHDCTEGPSAVLVKKLAEECRWKQCPKCRMLVEKTYGCNVMLCRCRFVFCYSCGLPTGRQTGMEEGAELCHCHNTVDAAHIHAVWHQLQ</sequence>
<dbReference type="OrthoDB" id="10009520at2759"/>
<keyword evidence="7" id="KW-0479">Metal-binding</keyword>
<dbReference type="InterPro" id="IPR013083">
    <property type="entry name" value="Znf_RING/FYVE/PHD"/>
</dbReference>
<dbReference type="PROSITE" id="PS00518">
    <property type="entry name" value="ZF_RING_1"/>
    <property type="match status" value="1"/>
</dbReference>
<dbReference type="GO" id="GO:0008270">
    <property type="term" value="F:zinc ion binding"/>
    <property type="evidence" value="ECO:0007669"/>
    <property type="project" value="UniProtKB-KW"/>
</dbReference>
<dbReference type="InterPro" id="IPR044066">
    <property type="entry name" value="TRIAD_supradom"/>
</dbReference>
<evidence type="ECO:0000256" key="1">
    <source>
        <dbReference type="ARBA" id="ARBA00001798"/>
    </source>
</evidence>
<accession>A0A3L6T8A7</accession>
<organism evidence="16 17">
    <name type="scientific">Panicum miliaceum</name>
    <name type="common">Proso millet</name>
    <name type="synonym">Broomcorn millet</name>
    <dbReference type="NCBI Taxonomy" id="4540"/>
    <lineage>
        <taxon>Eukaryota</taxon>
        <taxon>Viridiplantae</taxon>
        <taxon>Streptophyta</taxon>
        <taxon>Embryophyta</taxon>
        <taxon>Tracheophyta</taxon>
        <taxon>Spermatophyta</taxon>
        <taxon>Magnoliopsida</taxon>
        <taxon>Liliopsida</taxon>
        <taxon>Poales</taxon>
        <taxon>Poaceae</taxon>
        <taxon>PACMAD clade</taxon>
        <taxon>Panicoideae</taxon>
        <taxon>Panicodae</taxon>
        <taxon>Paniceae</taxon>
        <taxon>Panicinae</taxon>
        <taxon>Panicum</taxon>
        <taxon>Panicum sect. Panicum</taxon>
    </lineage>
</organism>
<comment type="caution">
    <text evidence="16">The sequence shown here is derived from an EMBL/GenBank/DDBJ whole genome shotgun (WGS) entry which is preliminary data.</text>
</comment>
<evidence type="ECO:0000256" key="5">
    <source>
        <dbReference type="ARBA" id="ARBA00012251"/>
    </source>
</evidence>
<evidence type="ECO:0000256" key="4">
    <source>
        <dbReference type="ARBA" id="ARBA00005884"/>
    </source>
</evidence>
<evidence type="ECO:0000256" key="9">
    <source>
        <dbReference type="ARBA" id="ARBA00022771"/>
    </source>
</evidence>
<gene>
    <name evidence="16" type="ORF">C2845_PM03G35510</name>
</gene>
<feature type="region of interest" description="Disordered" evidence="13">
    <location>
        <begin position="1"/>
        <end position="52"/>
    </location>
</feature>
<evidence type="ECO:0000259" key="15">
    <source>
        <dbReference type="PROSITE" id="PS51873"/>
    </source>
</evidence>
<dbReference type="SUPFAM" id="SSF57850">
    <property type="entry name" value="RING/U-box"/>
    <property type="match status" value="2"/>
</dbReference>
<feature type="domain" description="RING-type" evidence="15">
    <location>
        <begin position="281"/>
        <end position="498"/>
    </location>
</feature>
<name>A0A3L6T8A7_PANMI</name>
<dbReference type="AlphaFoldDB" id="A0A3L6T8A7"/>
<dbReference type="PROSITE" id="PS50089">
    <property type="entry name" value="ZF_RING_2"/>
    <property type="match status" value="1"/>
</dbReference>
<feature type="compositionally biased region" description="Low complexity" evidence="13">
    <location>
        <begin position="19"/>
        <end position="32"/>
    </location>
</feature>
<protein>
    <recommendedName>
        <fullName evidence="5">RBR-type E3 ubiquitin transferase</fullName>
        <ecNumber evidence="5">2.3.2.31</ecNumber>
    </recommendedName>
</protein>
<comment type="catalytic activity">
    <reaction evidence="1">
        <text>[E2 ubiquitin-conjugating enzyme]-S-ubiquitinyl-L-cysteine + [acceptor protein]-L-lysine = [E2 ubiquitin-conjugating enzyme]-L-cysteine + [acceptor protein]-N(6)-ubiquitinyl-L-lysine.</text>
        <dbReference type="EC" id="2.3.2.31"/>
    </reaction>
</comment>
<dbReference type="GO" id="GO:0061630">
    <property type="term" value="F:ubiquitin protein ligase activity"/>
    <property type="evidence" value="ECO:0007669"/>
    <property type="project" value="UniProtKB-EC"/>
</dbReference>
<keyword evidence="17" id="KW-1185">Reference proteome</keyword>
<dbReference type="Gene3D" id="3.30.40.10">
    <property type="entry name" value="Zinc/RING finger domain, C3HC4 (zinc finger)"/>
    <property type="match status" value="1"/>
</dbReference>
<dbReference type="GO" id="GO:0016567">
    <property type="term" value="P:protein ubiquitination"/>
    <property type="evidence" value="ECO:0007669"/>
    <property type="project" value="InterPro"/>
</dbReference>
<evidence type="ECO:0000313" key="17">
    <source>
        <dbReference type="Proteomes" id="UP000275267"/>
    </source>
</evidence>
<evidence type="ECO:0000256" key="13">
    <source>
        <dbReference type="SAM" id="MobiDB-lite"/>
    </source>
</evidence>
<feature type="domain" description="RING-type" evidence="14">
    <location>
        <begin position="285"/>
        <end position="330"/>
    </location>
</feature>
<dbReference type="PROSITE" id="PS51873">
    <property type="entry name" value="TRIAD"/>
    <property type="match status" value="1"/>
</dbReference>
<feature type="region of interest" description="Disordered" evidence="13">
    <location>
        <begin position="231"/>
        <end position="275"/>
    </location>
</feature>
<evidence type="ECO:0000256" key="12">
    <source>
        <dbReference type="PROSITE-ProRule" id="PRU00175"/>
    </source>
</evidence>
<dbReference type="PANTHER" id="PTHR11685">
    <property type="entry name" value="RBR FAMILY RING FINGER AND IBR DOMAIN-CONTAINING"/>
    <property type="match status" value="1"/>
</dbReference>
<keyword evidence="8" id="KW-0677">Repeat</keyword>
<comment type="function">
    <text evidence="3">Might act as an E3 ubiquitin-protein ligase, or as part of E3 complex, which accepts ubiquitin from specific E2 ubiquitin-conjugating enzymes and then transfers it to substrates.</text>
</comment>
<comment type="similarity">
    <text evidence="4">Belongs to the RBR family. Ariadne subfamily.</text>
</comment>
<keyword evidence="9 12" id="KW-0863">Zinc-finger</keyword>
<dbReference type="CDD" id="cd22584">
    <property type="entry name" value="Rcat_RBR_unk"/>
    <property type="match status" value="1"/>
</dbReference>
<evidence type="ECO:0000256" key="6">
    <source>
        <dbReference type="ARBA" id="ARBA00022679"/>
    </source>
</evidence>
<dbReference type="Gene3D" id="1.20.120.1750">
    <property type="match status" value="1"/>
</dbReference>
<comment type="cofactor">
    <cofactor evidence="2">
        <name>Zn(2+)</name>
        <dbReference type="ChEBI" id="CHEBI:29105"/>
    </cofactor>
</comment>
<reference evidence="17" key="1">
    <citation type="journal article" date="2019" name="Nat. Commun.">
        <title>The genome of broomcorn millet.</title>
        <authorList>
            <person name="Zou C."/>
            <person name="Miki D."/>
            <person name="Li D."/>
            <person name="Tang Q."/>
            <person name="Xiao L."/>
            <person name="Rajput S."/>
            <person name="Deng P."/>
            <person name="Jia W."/>
            <person name="Huang R."/>
            <person name="Zhang M."/>
            <person name="Sun Y."/>
            <person name="Hu J."/>
            <person name="Fu X."/>
            <person name="Schnable P.S."/>
            <person name="Li F."/>
            <person name="Zhang H."/>
            <person name="Feng B."/>
            <person name="Zhu X."/>
            <person name="Liu R."/>
            <person name="Schnable J.C."/>
            <person name="Zhu J.-K."/>
            <person name="Zhang H."/>
        </authorList>
    </citation>
    <scope>NUCLEOTIDE SEQUENCE [LARGE SCALE GENOMIC DNA]</scope>
</reference>
<dbReference type="EMBL" id="PQIB02000002">
    <property type="protein sequence ID" value="RLN34535.1"/>
    <property type="molecule type" value="Genomic_DNA"/>
</dbReference>
<evidence type="ECO:0000256" key="3">
    <source>
        <dbReference type="ARBA" id="ARBA00003976"/>
    </source>
</evidence>